<feature type="compositionally biased region" description="Basic and acidic residues" evidence="1">
    <location>
        <begin position="1"/>
        <end position="23"/>
    </location>
</feature>
<comment type="caution">
    <text evidence="2">The sequence shown here is derived from an EMBL/GenBank/DDBJ whole genome shotgun (WGS) entry which is preliminary data.</text>
</comment>
<accession>A0A830H9V5</accession>
<sequence length="440" mass="47522">MGEKRILGKFQEIRQSERPDHLSPRQSTSSSGEPSTTARAPIDQPKDYIRYIDTFGASAKYTGGSHRQRVHQCDEHIQSQLDLVIYGYQHDLVMHGDKKAKTTDLCMERVPFADADCRAEDDAELTQAELEARDSRLARARGGRAHATARQPPRPATHPHQRGGGAQVSPSSGDFDRANNGLPRSSSGPLPRSNSGSLPRGRVGSTRRRRLSSSAGGMGSVPGLPFRLPNGVITVRSEQWQAVQAALSSMASRLEEAEARATMLESRCTVLYNSTSPASVMGGDGGLDDAGMVADEARAVADVMLDDEDDLDDACDPTNTTSGRAVTALRASADRVDRLTRELAFERASSMELRQRHERVRSLARRLLDKSRARRREMAAGSGGEEVHVSADQKHATVAPKRGASPDAVGRVEEPPRKALRRGCPEGGAGSSENTDVAVS</sequence>
<reference evidence="2" key="1">
    <citation type="submission" date="2020-10" db="EMBL/GenBank/DDBJ databases">
        <title>Unveiling of a novel bifunctional photoreceptor, Dualchrome1, isolated from a cosmopolitan green alga.</title>
        <authorList>
            <person name="Suzuki S."/>
            <person name="Kawachi M."/>
        </authorList>
    </citation>
    <scope>NUCLEOTIDE SEQUENCE</scope>
    <source>
        <strain evidence="2">NIES 2893</strain>
    </source>
</reference>
<feature type="compositionally biased region" description="Basic and acidic residues" evidence="1">
    <location>
        <begin position="385"/>
        <end position="395"/>
    </location>
</feature>
<feature type="compositionally biased region" description="Polar residues" evidence="1">
    <location>
        <begin position="431"/>
        <end position="440"/>
    </location>
</feature>
<proteinExistence type="predicted"/>
<dbReference type="AlphaFoldDB" id="A0A830H9V5"/>
<feature type="compositionally biased region" description="Low complexity" evidence="1">
    <location>
        <begin position="180"/>
        <end position="204"/>
    </location>
</feature>
<feature type="region of interest" description="Disordered" evidence="1">
    <location>
        <begin position="372"/>
        <end position="440"/>
    </location>
</feature>
<feature type="region of interest" description="Disordered" evidence="1">
    <location>
        <begin position="1"/>
        <end position="44"/>
    </location>
</feature>
<dbReference type="EMBL" id="BNJQ01000006">
    <property type="protein sequence ID" value="GHP03874.1"/>
    <property type="molecule type" value="Genomic_DNA"/>
</dbReference>
<dbReference type="Proteomes" id="UP000660262">
    <property type="component" value="Unassembled WGS sequence"/>
</dbReference>
<protein>
    <submittedName>
        <fullName evidence="2">Uncharacterized protein</fullName>
    </submittedName>
</protein>
<organism evidence="2 3">
    <name type="scientific">Pycnococcus provasolii</name>
    <dbReference type="NCBI Taxonomy" id="41880"/>
    <lineage>
        <taxon>Eukaryota</taxon>
        <taxon>Viridiplantae</taxon>
        <taxon>Chlorophyta</taxon>
        <taxon>Pseudoscourfieldiophyceae</taxon>
        <taxon>Pseudoscourfieldiales</taxon>
        <taxon>Pycnococcaceae</taxon>
        <taxon>Pycnococcus</taxon>
    </lineage>
</organism>
<evidence type="ECO:0000313" key="2">
    <source>
        <dbReference type="EMBL" id="GHP03874.1"/>
    </source>
</evidence>
<keyword evidence="3" id="KW-1185">Reference proteome</keyword>
<feature type="region of interest" description="Disordered" evidence="1">
    <location>
        <begin position="138"/>
        <end position="225"/>
    </location>
</feature>
<name>A0A830H9V5_9CHLO</name>
<feature type="compositionally biased region" description="Polar residues" evidence="1">
    <location>
        <begin position="24"/>
        <end position="38"/>
    </location>
</feature>
<evidence type="ECO:0000256" key="1">
    <source>
        <dbReference type="SAM" id="MobiDB-lite"/>
    </source>
</evidence>
<evidence type="ECO:0000313" key="3">
    <source>
        <dbReference type="Proteomes" id="UP000660262"/>
    </source>
</evidence>
<gene>
    <name evidence="2" type="ORF">PPROV_000262800</name>
</gene>